<accession>A0ABX0FDG6</accession>
<dbReference type="RefSeq" id="WP_166097431.1">
    <property type="nucleotide sequence ID" value="NZ_JAADJT010000001.1"/>
</dbReference>
<name>A0ABX0FDG6_9BURK</name>
<feature type="chain" id="PRO_5046835665" description="Entry exclusion lipoprotein TrbK" evidence="1">
    <location>
        <begin position="21"/>
        <end position="85"/>
    </location>
</feature>
<feature type="signal peptide" evidence="1">
    <location>
        <begin position="1"/>
        <end position="20"/>
    </location>
</feature>
<keyword evidence="1" id="KW-0732">Signal</keyword>
<reference evidence="3" key="1">
    <citation type="submission" date="2023-07" db="EMBL/GenBank/DDBJ databases">
        <title>Duganella aceri sp. nov., isolated from tree sap.</title>
        <authorList>
            <person name="Kim I.S."/>
        </authorList>
    </citation>
    <scope>NUCLEOTIDE SEQUENCE [LARGE SCALE GENOMIC DNA]</scope>
    <source>
        <strain evidence="3">SAP-35</strain>
    </source>
</reference>
<dbReference type="EMBL" id="JAADJT010000001">
    <property type="protein sequence ID" value="NGZ82783.1"/>
    <property type="molecule type" value="Genomic_DNA"/>
</dbReference>
<dbReference type="Proteomes" id="UP000666369">
    <property type="component" value="Unassembled WGS sequence"/>
</dbReference>
<proteinExistence type="predicted"/>
<keyword evidence="3" id="KW-1185">Reference proteome</keyword>
<protein>
    <recommendedName>
        <fullName evidence="4">Entry exclusion lipoprotein TrbK</fullName>
    </recommendedName>
</protein>
<evidence type="ECO:0000313" key="3">
    <source>
        <dbReference type="Proteomes" id="UP000666369"/>
    </source>
</evidence>
<gene>
    <name evidence="2" type="ORF">GW587_00710</name>
</gene>
<evidence type="ECO:0000256" key="1">
    <source>
        <dbReference type="SAM" id="SignalP"/>
    </source>
</evidence>
<dbReference type="PROSITE" id="PS51257">
    <property type="entry name" value="PROKAR_LIPOPROTEIN"/>
    <property type="match status" value="1"/>
</dbReference>
<evidence type="ECO:0000313" key="2">
    <source>
        <dbReference type="EMBL" id="NGZ82783.1"/>
    </source>
</evidence>
<organism evidence="2 3">
    <name type="scientific">Duganella aceris</name>
    <dbReference type="NCBI Taxonomy" id="2703883"/>
    <lineage>
        <taxon>Bacteria</taxon>
        <taxon>Pseudomonadati</taxon>
        <taxon>Pseudomonadota</taxon>
        <taxon>Betaproteobacteria</taxon>
        <taxon>Burkholderiales</taxon>
        <taxon>Oxalobacteraceae</taxon>
        <taxon>Telluria group</taxon>
        <taxon>Duganella</taxon>
    </lineage>
</organism>
<evidence type="ECO:0008006" key="4">
    <source>
        <dbReference type="Google" id="ProtNLM"/>
    </source>
</evidence>
<sequence length="85" mass="8846">MKALVFSGICMVLLAACASAPEVANSEAAAPAAAEVKCKRNMADAPTGSSITRRDCSANPDVQAVDAKELLDQKRFSMPADPGRH</sequence>
<comment type="caution">
    <text evidence="2">The sequence shown here is derived from an EMBL/GenBank/DDBJ whole genome shotgun (WGS) entry which is preliminary data.</text>
</comment>